<name>A0A3G2HWT8_9BURK</name>
<dbReference type="EMBL" id="CP032153">
    <property type="protein sequence ID" value="AYN21590.1"/>
    <property type="molecule type" value="Genomic_DNA"/>
</dbReference>
<accession>A0A3G2HWT8</accession>
<proteinExistence type="predicted"/>
<dbReference type="AlphaFoldDB" id="A0A3G2HWT8"/>
<gene>
    <name evidence="1" type="ORF">D3M96_14245</name>
</gene>
<sequence length="117" mass="12576">MGQKVAGTVYVKVDGQQLVITGGVECPIGDVVRETIEGAPGYFTERDRVPYVKVEALHTADFPVDVIANGTDMTVQAEFRNGKTYVLTGAYMVGETTSTGDDGKVTLEFNGVKGIWQ</sequence>
<evidence type="ECO:0000313" key="2">
    <source>
        <dbReference type="Proteomes" id="UP000268070"/>
    </source>
</evidence>
<dbReference type="Pfam" id="PF10618">
    <property type="entry name" value="Tail_tube"/>
    <property type="match status" value="1"/>
</dbReference>
<protein>
    <submittedName>
        <fullName evidence="1">Phage tail protein</fullName>
    </submittedName>
</protein>
<organism evidence="1 2">
    <name type="scientific">Alcaligenes aquatilis</name>
    <dbReference type="NCBI Taxonomy" id="323284"/>
    <lineage>
        <taxon>Bacteria</taxon>
        <taxon>Pseudomonadati</taxon>
        <taxon>Pseudomonadota</taxon>
        <taxon>Betaproteobacteria</taxon>
        <taxon>Burkholderiales</taxon>
        <taxon>Alcaligenaceae</taxon>
        <taxon>Alcaligenes</taxon>
    </lineage>
</organism>
<evidence type="ECO:0000313" key="1">
    <source>
        <dbReference type="EMBL" id="AYN21590.1"/>
    </source>
</evidence>
<dbReference type="KEGG" id="aaqu:D3M96_14245"/>
<dbReference type="InterPro" id="IPR019596">
    <property type="entry name" value="Phage_Mu_GpM_tail_tub"/>
</dbReference>
<reference evidence="1 2" key="1">
    <citation type="submission" date="2018-09" db="EMBL/GenBank/DDBJ databases">
        <title>Complete genome sequence of the hydrocarbonoclastic bacterium Alcaligenes aquatilis QD168, isolated from a crude-oil polluted marine sediment of Central Chile.</title>
        <authorList>
            <person name="Duran R.E."/>
            <person name="Barra B."/>
            <person name="Salva-Serra F."/>
            <person name="Mendez V."/>
            <person name="Moore E.R.B."/>
            <person name="Seeger M."/>
        </authorList>
    </citation>
    <scope>NUCLEOTIDE SEQUENCE [LARGE SCALE GENOMIC DNA]</scope>
    <source>
        <strain evidence="1 2">QD168</strain>
    </source>
</reference>
<dbReference type="RefSeq" id="WP_121739316.1">
    <property type="nucleotide sequence ID" value="NZ_CP032153.1"/>
</dbReference>
<dbReference type="Proteomes" id="UP000268070">
    <property type="component" value="Chromosome"/>
</dbReference>
<dbReference type="OrthoDB" id="8688567at2"/>